<evidence type="ECO:0000256" key="1">
    <source>
        <dbReference type="SAM" id="Phobius"/>
    </source>
</evidence>
<organism evidence="2 3">
    <name type="scientific">Denitratisoma oestradiolicum</name>
    <dbReference type="NCBI Taxonomy" id="311182"/>
    <lineage>
        <taxon>Bacteria</taxon>
        <taxon>Pseudomonadati</taxon>
        <taxon>Pseudomonadota</taxon>
        <taxon>Betaproteobacteria</taxon>
        <taxon>Nitrosomonadales</taxon>
        <taxon>Sterolibacteriaceae</taxon>
        <taxon>Denitratisoma</taxon>
    </lineage>
</organism>
<gene>
    <name evidence="2" type="ORF">DENOEST_P0162</name>
</gene>
<feature type="transmembrane region" description="Helical" evidence="1">
    <location>
        <begin position="49"/>
        <end position="71"/>
    </location>
</feature>
<dbReference type="EMBL" id="LR778302">
    <property type="protein sequence ID" value="CAB1371320.1"/>
    <property type="molecule type" value="Genomic_DNA"/>
</dbReference>
<evidence type="ECO:0000313" key="3">
    <source>
        <dbReference type="Proteomes" id="UP000515733"/>
    </source>
</evidence>
<accession>A0A6S6Y1N2</accession>
<keyword evidence="2" id="KW-0614">Plasmid</keyword>
<keyword evidence="1" id="KW-1133">Transmembrane helix</keyword>
<keyword evidence="1" id="KW-0812">Transmembrane</keyword>
<dbReference type="AlphaFoldDB" id="A0A6S6Y1N2"/>
<keyword evidence="3" id="KW-1185">Reference proteome</keyword>
<name>A0A6S6Y1N2_9PROT</name>
<protein>
    <submittedName>
        <fullName evidence="2">Uncharacterized protein</fullName>
    </submittedName>
</protein>
<dbReference type="Proteomes" id="UP000515733">
    <property type="component" value="Plasmid pI"/>
</dbReference>
<proteinExistence type="predicted"/>
<reference evidence="2 3" key="1">
    <citation type="submission" date="2020-03" db="EMBL/GenBank/DDBJ databases">
        <authorList>
            <consortium name="Genoscope - CEA"/>
            <person name="William W."/>
        </authorList>
    </citation>
    <scope>NUCLEOTIDE SEQUENCE [LARGE SCALE GENOMIC DNA]</scope>
    <source>
        <strain evidence="3">DSM 16959</strain>
        <plasmid evidence="2 3">pI</plasmid>
    </source>
</reference>
<keyword evidence="1" id="KW-0472">Membrane</keyword>
<sequence>MGARRWRAGCCWQRPAFGGLGSRACRPAAMPGSGERATARCLAGLSPLALLRLLFGLPSLLCGFLCLFLAFRANRPATRADRAAPGSRIRAHPRVAGTAAQPCTSLSLAPSGRLPPCQPGRLPPTVRVVAVAARSYPPSLSALPAEWWRHASFRGFPIWPPIAFVGLAGSGARDLPASGQGRTGARPVPPCDRAAASAAPWRSVILSRRPAPRRNPAGALRADRLRRLCEAARSVRYPPKEIHMNAPLPPCSRVRADQLREVLRYCARRPYRRPCIIAGPLGGHFVAV</sequence>
<evidence type="ECO:0000313" key="2">
    <source>
        <dbReference type="EMBL" id="CAB1371320.1"/>
    </source>
</evidence>
<dbReference type="KEGG" id="doe:DENOEST_P0162"/>
<geneLocation type="plasmid" evidence="2 3">
    <name>pI</name>
</geneLocation>